<evidence type="ECO:0000259" key="10">
    <source>
        <dbReference type="PROSITE" id="PS50262"/>
    </source>
</evidence>
<evidence type="ECO:0000256" key="9">
    <source>
        <dbReference type="SAM" id="Phobius"/>
    </source>
</evidence>
<dbReference type="PROSITE" id="PS50262">
    <property type="entry name" value="G_PROTEIN_RECEP_F1_2"/>
    <property type="match status" value="1"/>
</dbReference>
<evidence type="ECO:0000256" key="2">
    <source>
        <dbReference type="ARBA" id="ARBA00010663"/>
    </source>
</evidence>
<evidence type="ECO:0000256" key="4">
    <source>
        <dbReference type="ARBA" id="ARBA00022989"/>
    </source>
</evidence>
<dbReference type="EMBL" id="CAJPIZ010031853">
    <property type="protein sequence ID" value="CAG2120166.1"/>
    <property type="molecule type" value="Genomic_DNA"/>
</dbReference>
<accession>A0A7R9LQA5</accession>
<dbReference type="EMBL" id="OC886428">
    <property type="protein sequence ID" value="CAD7644590.1"/>
    <property type="molecule type" value="Genomic_DNA"/>
</dbReference>
<keyword evidence="6 9" id="KW-0472">Membrane</keyword>
<feature type="non-terminal residue" evidence="11">
    <location>
        <position position="72"/>
    </location>
</feature>
<keyword evidence="4 9" id="KW-1133">Transmembrane helix</keyword>
<dbReference type="SUPFAM" id="SSF81321">
    <property type="entry name" value="Family A G protein-coupled receptor-like"/>
    <property type="match status" value="1"/>
</dbReference>
<dbReference type="GO" id="GO:0042923">
    <property type="term" value="F:neuropeptide binding"/>
    <property type="evidence" value="ECO:0007669"/>
    <property type="project" value="TreeGrafter"/>
</dbReference>
<dbReference type="Pfam" id="PF00001">
    <property type="entry name" value="7tm_1"/>
    <property type="match status" value="1"/>
</dbReference>
<dbReference type="PANTHER" id="PTHR24235:SF29">
    <property type="entry name" value="GH23382P"/>
    <property type="match status" value="1"/>
</dbReference>
<reference evidence="11" key="1">
    <citation type="submission" date="2020-11" db="EMBL/GenBank/DDBJ databases">
        <authorList>
            <person name="Tran Van P."/>
        </authorList>
    </citation>
    <scope>NUCLEOTIDE SEQUENCE</scope>
</reference>
<dbReference type="GO" id="GO:0005886">
    <property type="term" value="C:plasma membrane"/>
    <property type="evidence" value="ECO:0007669"/>
    <property type="project" value="TreeGrafter"/>
</dbReference>
<keyword evidence="5" id="KW-0297">G-protein coupled receptor</keyword>
<comment type="subcellular location">
    <subcellularLocation>
        <location evidence="1">Membrane</location>
        <topology evidence="1">Multi-pass membrane protein</topology>
    </subcellularLocation>
</comment>
<evidence type="ECO:0000256" key="7">
    <source>
        <dbReference type="ARBA" id="ARBA00023170"/>
    </source>
</evidence>
<feature type="transmembrane region" description="Helical" evidence="9">
    <location>
        <begin position="12"/>
        <end position="32"/>
    </location>
</feature>
<name>A0A7R9LQA5_9ACAR</name>
<keyword evidence="3 9" id="KW-0812">Transmembrane</keyword>
<dbReference type="Proteomes" id="UP000759131">
    <property type="component" value="Unassembled WGS sequence"/>
</dbReference>
<feature type="domain" description="G-protein coupled receptors family 1 profile" evidence="10">
    <location>
        <begin position="1"/>
        <end position="72"/>
    </location>
</feature>
<sequence length="72" mass="8343">FGKRSAKNFRKFLINLAVSDILVGVFSVPFTYTDFMLGRWIFPFWLCPFAQFVQILSVFVTAFTLTIIGIER</sequence>
<feature type="transmembrane region" description="Helical" evidence="9">
    <location>
        <begin position="52"/>
        <end position="70"/>
    </location>
</feature>
<comment type="similarity">
    <text evidence="2">Belongs to the G-protein coupled receptor 1 family.</text>
</comment>
<dbReference type="InterPro" id="IPR000276">
    <property type="entry name" value="GPCR_Rhodpsn"/>
</dbReference>
<evidence type="ECO:0000256" key="5">
    <source>
        <dbReference type="ARBA" id="ARBA00023040"/>
    </source>
</evidence>
<protein>
    <recommendedName>
        <fullName evidence="10">G-protein coupled receptors family 1 profile domain-containing protein</fullName>
    </recommendedName>
</protein>
<evidence type="ECO:0000313" key="11">
    <source>
        <dbReference type="EMBL" id="CAD7644590.1"/>
    </source>
</evidence>
<keyword evidence="7" id="KW-0675">Receptor</keyword>
<keyword evidence="12" id="KW-1185">Reference proteome</keyword>
<evidence type="ECO:0000313" key="12">
    <source>
        <dbReference type="Proteomes" id="UP000759131"/>
    </source>
</evidence>
<dbReference type="GO" id="GO:0043005">
    <property type="term" value="C:neuron projection"/>
    <property type="evidence" value="ECO:0007669"/>
    <property type="project" value="TreeGrafter"/>
</dbReference>
<evidence type="ECO:0000256" key="6">
    <source>
        <dbReference type="ARBA" id="ARBA00023136"/>
    </source>
</evidence>
<dbReference type="AlphaFoldDB" id="A0A7R9LQA5"/>
<evidence type="ECO:0000256" key="1">
    <source>
        <dbReference type="ARBA" id="ARBA00004141"/>
    </source>
</evidence>
<dbReference type="GO" id="GO:0008188">
    <property type="term" value="F:neuropeptide receptor activity"/>
    <property type="evidence" value="ECO:0007669"/>
    <property type="project" value="TreeGrafter"/>
</dbReference>
<evidence type="ECO:0000256" key="3">
    <source>
        <dbReference type="ARBA" id="ARBA00022692"/>
    </source>
</evidence>
<gene>
    <name evidence="11" type="ORF">OSB1V03_LOCUS20113</name>
</gene>
<dbReference type="OrthoDB" id="10037617at2759"/>
<proteinExistence type="inferred from homology"/>
<dbReference type="Gene3D" id="1.20.1070.10">
    <property type="entry name" value="Rhodopsin 7-helix transmembrane proteins"/>
    <property type="match status" value="1"/>
</dbReference>
<keyword evidence="8" id="KW-0807">Transducer</keyword>
<dbReference type="PRINTS" id="PR00237">
    <property type="entry name" value="GPCRRHODOPSN"/>
</dbReference>
<evidence type="ECO:0000256" key="8">
    <source>
        <dbReference type="ARBA" id="ARBA00023224"/>
    </source>
</evidence>
<dbReference type="InterPro" id="IPR017452">
    <property type="entry name" value="GPCR_Rhodpsn_7TM"/>
</dbReference>
<organism evidence="11">
    <name type="scientific">Medioppia subpectinata</name>
    <dbReference type="NCBI Taxonomy" id="1979941"/>
    <lineage>
        <taxon>Eukaryota</taxon>
        <taxon>Metazoa</taxon>
        <taxon>Ecdysozoa</taxon>
        <taxon>Arthropoda</taxon>
        <taxon>Chelicerata</taxon>
        <taxon>Arachnida</taxon>
        <taxon>Acari</taxon>
        <taxon>Acariformes</taxon>
        <taxon>Sarcoptiformes</taxon>
        <taxon>Oribatida</taxon>
        <taxon>Brachypylina</taxon>
        <taxon>Oppioidea</taxon>
        <taxon>Oppiidae</taxon>
        <taxon>Medioppia</taxon>
    </lineage>
</organism>
<dbReference type="PANTHER" id="PTHR24235">
    <property type="entry name" value="NEUROPEPTIDE Y RECEPTOR"/>
    <property type="match status" value="1"/>
</dbReference>